<feature type="region of interest" description="Disordered" evidence="1">
    <location>
        <begin position="117"/>
        <end position="183"/>
    </location>
</feature>
<reference evidence="2" key="1">
    <citation type="submission" date="2023-03" db="EMBL/GenBank/DDBJ databases">
        <title>Massive genome expansion in bonnet fungi (Mycena s.s.) driven by repeated elements and novel gene families across ecological guilds.</title>
        <authorList>
            <consortium name="Lawrence Berkeley National Laboratory"/>
            <person name="Harder C.B."/>
            <person name="Miyauchi S."/>
            <person name="Viragh M."/>
            <person name="Kuo A."/>
            <person name="Thoen E."/>
            <person name="Andreopoulos B."/>
            <person name="Lu D."/>
            <person name="Skrede I."/>
            <person name="Drula E."/>
            <person name="Henrissat B."/>
            <person name="Morin E."/>
            <person name="Kohler A."/>
            <person name="Barry K."/>
            <person name="LaButti K."/>
            <person name="Morin E."/>
            <person name="Salamov A."/>
            <person name="Lipzen A."/>
            <person name="Mereny Z."/>
            <person name="Hegedus B."/>
            <person name="Baldrian P."/>
            <person name="Stursova M."/>
            <person name="Weitz H."/>
            <person name="Taylor A."/>
            <person name="Grigoriev I.V."/>
            <person name="Nagy L.G."/>
            <person name="Martin F."/>
            <person name="Kauserud H."/>
        </authorList>
    </citation>
    <scope>NUCLEOTIDE SEQUENCE</scope>
    <source>
        <strain evidence="2">CBHHK173m</strain>
    </source>
</reference>
<sequence>MKTSASRPAAPRIVRRATACAISAVCARSRASQTKPKTGASTTTEEQALDAGWIGRTGDYGDGHAPASREGRLMHLWWTDQGRRARRFHGLRAIDRSSTPPTARRNILAGVRHLRTTRRARRTTPALAGSSRGTEHDGLHAGTPCAPIRRSSAPATPQCRPPLAGASPAAPSASRPDRMSRPE</sequence>
<feature type="compositionally biased region" description="Low complexity" evidence="1">
    <location>
        <begin position="161"/>
        <end position="174"/>
    </location>
</feature>
<dbReference type="Proteomes" id="UP001222325">
    <property type="component" value="Unassembled WGS sequence"/>
</dbReference>
<proteinExistence type="predicted"/>
<keyword evidence="3" id="KW-1185">Reference proteome</keyword>
<organism evidence="2 3">
    <name type="scientific">Mycena belliarum</name>
    <dbReference type="NCBI Taxonomy" id="1033014"/>
    <lineage>
        <taxon>Eukaryota</taxon>
        <taxon>Fungi</taxon>
        <taxon>Dikarya</taxon>
        <taxon>Basidiomycota</taxon>
        <taxon>Agaricomycotina</taxon>
        <taxon>Agaricomycetes</taxon>
        <taxon>Agaricomycetidae</taxon>
        <taxon>Agaricales</taxon>
        <taxon>Marasmiineae</taxon>
        <taxon>Mycenaceae</taxon>
        <taxon>Mycena</taxon>
    </lineage>
</organism>
<gene>
    <name evidence="2" type="ORF">B0H15DRAFT_42521</name>
</gene>
<feature type="compositionally biased region" description="Polar residues" evidence="1">
    <location>
        <begin position="30"/>
        <end position="46"/>
    </location>
</feature>
<comment type="caution">
    <text evidence="2">The sequence shown here is derived from an EMBL/GenBank/DDBJ whole genome shotgun (WGS) entry which is preliminary data.</text>
</comment>
<name>A0AAD6TS59_9AGAR</name>
<accession>A0AAD6TS59</accession>
<evidence type="ECO:0000256" key="1">
    <source>
        <dbReference type="SAM" id="MobiDB-lite"/>
    </source>
</evidence>
<protein>
    <submittedName>
        <fullName evidence="2">Uncharacterized protein</fullName>
    </submittedName>
</protein>
<evidence type="ECO:0000313" key="2">
    <source>
        <dbReference type="EMBL" id="KAJ7075057.1"/>
    </source>
</evidence>
<dbReference type="EMBL" id="JARJCN010000104">
    <property type="protein sequence ID" value="KAJ7075057.1"/>
    <property type="molecule type" value="Genomic_DNA"/>
</dbReference>
<feature type="region of interest" description="Disordered" evidence="1">
    <location>
        <begin position="28"/>
        <end position="50"/>
    </location>
</feature>
<evidence type="ECO:0000313" key="3">
    <source>
        <dbReference type="Proteomes" id="UP001222325"/>
    </source>
</evidence>
<dbReference type="AlphaFoldDB" id="A0AAD6TS59"/>